<evidence type="ECO:0000313" key="2">
    <source>
        <dbReference type="Proteomes" id="UP000253090"/>
    </source>
</evidence>
<keyword evidence="2" id="KW-1185">Reference proteome</keyword>
<sequence>MVYRSFGKLRGFLHSKKPQRYDPLRSMIALHGHSIIPLSDYAYEVSCRIRVARVTPPQHVLQNMLRIHPLPFVSAVLPGTPGIRFPRFPAIREIQRIKNLKSKSEYYACSHFL</sequence>
<protein>
    <submittedName>
        <fullName evidence="1">Uncharacterized protein</fullName>
    </submittedName>
</protein>
<gene>
    <name evidence="1" type="ORF">DFP94_10942</name>
</gene>
<dbReference type="Proteomes" id="UP000253090">
    <property type="component" value="Unassembled WGS sequence"/>
</dbReference>
<proteinExistence type="predicted"/>
<organism evidence="1 2">
    <name type="scientific">Fontibacillus phaseoli</name>
    <dbReference type="NCBI Taxonomy" id="1416533"/>
    <lineage>
        <taxon>Bacteria</taxon>
        <taxon>Bacillati</taxon>
        <taxon>Bacillota</taxon>
        <taxon>Bacilli</taxon>
        <taxon>Bacillales</taxon>
        <taxon>Paenibacillaceae</taxon>
        <taxon>Fontibacillus</taxon>
    </lineage>
</organism>
<dbReference type="EMBL" id="QPJW01000009">
    <property type="protein sequence ID" value="RCX17319.1"/>
    <property type="molecule type" value="Genomic_DNA"/>
</dbReference>
<dbReference type="AlphaFoldDB" id="A0A369B725"/>
<accession>A0A369B725</accession>
<name>A0A369B725_9BACL</name>
<evidence type="ECO:0000313" key="1">
    <source>
        <dbReference type="EMBL" id="RCX17319.1"/>
    </source>
</evidence>
<reference evidence="1 2" key="1">
    <citation type="submission" date="2018-07" db="EMBL/GenBank/DDBJ databases">
        <title>Genomic Encyclopedia of Type Strains, Phase III (KMG-III): the genomes of soil and plant-associated and newly described type strains.</title>
        <authorList>
            <person name="Whitman W."/>
        </authorList>
    </citation>
    <scope>NUCLEOTIDE SEQUENCE [LARGE SCALE GENOMIC DNA]</scope>
    <source>
        <strain evidence="1 2">CECT 8333</strain>
    </source>
</reference>
<comment type="caution">
    <text evidence="1">The sequence shown here is derived from an EMBL/GenBank/DDBJ whole genome shotgun (WGS) entry which is preliminary data.</text>
</comment>